<dbReference type="Proteomes" id="UP001248819">
    <property type="component" value="Unassembled WGS sequence"/>
</dbReference>
<keyword evidence="1" id="KW-0732">Signal</keyword>
<gene>
    <name evidence="2" type="ORF">RM529_00995</name>
</gene>
<protein>
    <submittedName>
        <fullName evidence="2">DUF6588 family protein</fullName>
    </submittedName>
</protein>
<evidence type="ECO:0000313" key="2">
    <source>
        <dbReference type="EMBL" id="MDT0648700.1"/>
    </source>
</evidence>
<evidence type="ECO:0000313" key="3">
    <source>
        <dbReference type="Proteomes" id="UP001248819"/>
    </source>
</evidence>
<dbReference type="EMBL" id="JAVRHP010000003">
    <property type="protein sequence ID" value="MDT0648700.1"/>
    <property type="molecule type" value="Genomic_DNA"/>
</dbReference>
<feature type="signal peptide" evidence="1">
    <location>
        <begin position="1"/>
        <end position="21"/>
    </location>
</feature>
<feature type="chain" id="PRO_5047375993" evidence="1">
    <location>
        <begin position="22"/>
        <end position="322"/>
    </location>
</feature>
<evidence type="ECO:0000256" key="1">
    <source>
        <dbReference type="SAM" id="SignalP"/>
    </source>
</evidence>
<organism evidence="2 3">
    <name type="scientific">Autumnicola edwardsiae</name>
    <dbReference type="NCBI Taxonomy" id="3075594"/>
    <lineage>
        <taxon>Bacteria</taxon>
        <taxon>Pseudomonadati</taxon>
        <taxon>Bacteroidota</taxon>
        <taxon>Flavobacteriia</taxon>
        <taxon>Flavobacteriales</taxon>
        <taxon>Flavobacteriaceae</taxon>
        <taxon>Autumnicola</taxon>
    </lineage>
</organism>
<dbReference type="RefSeq" id="WP_311482879.1">
    <property type="nucleotide sequence ID" value="NZ_JAVRHP010000003.1"/>
</dbReference>
<name>A0ABU3CRZ1_9FLAO</name>
<sequence length="322" mass="35495">MKKLYYLFCFTTILWSSSATAQVPGDIPLVNDLKSIADDFASPAANSIAYQANGGWFSSAQTLDRWKFEISLHANALIVPDSRKTFTTGSYETLSIQGGARNAIVPTAFGSSSEVFFEGEIAGTEIEPFQAIEGVDKSFVAHPFAQVTVGLPYETEFAVRAMPKLTVNDVQVSTYGAGIKHNFSQYFRFNEPDDFQFAAFAAYSIFDIEYAFEPVDLAEFAQLNAIDVDADVWTAELLGSKRYENFEIFGALGVASSNFSYMMQGSKFGLNTINEALEDLGDSEAQFKGDVGFNVYFNDFKVSTMATAGKFFNLNIGLHFRI</sequence>
<proteinExistence type="predicted"/>
<dbReference type="InterPro" id="IPR046495">
    <property type="entry name" value="DUF6588"/>
</dbReference>
<accession>A0ABU3CRZ1</accession>
<reference evidence="2 3" key="1">
    <citation type="submission" date="2023-09" db="EMBL/GenBank/DDBJ databases">
        <authorList>
            <person name="Rey-Velasco X."/>
        </authorList>
    </citation>
    <scope>NUCLEOTIDE SEQUENCE [LARGE SCALE GENOMIC DNA]</scope>
    <source>
        <strain evidence="2 3">F297</strain>
    </source>
</reference>
<comment type="caution">
    <text evidence="2">The sequence shown here is derived from an EMBL/GenBank/DDBJ whole genome shotgun (WGS) entry which is preliminary data.</text>
</comment>
<keyword evidence="3" id="KW-1185">Reference proteome</keyword>
<dbReference type="Pfam" id="PF20230">
    <property type="entry name" value="DUF6588"/>
    <property type="match status" value="1"/>
</dbReference>